<keyword evidence="3" id="KW-0133">Cell shape</keyword>
<feature type="transmembrane region" description="Helical" evidence="6">
    <location>
        <begin position="168"/>
        <end position="188"/>
    </location>
</feature>
<dbReference type="PANTHER" id="PTHR30474:SF1">
    <property type="entry name" value="PEPTIDOGLYCAN GLYCOSYLTRANSFERASE MRDB"/>
    <property type="match status" value="1"/>
</dbReference>
<dbReference type="EMBL" id="CP011232">
    <property type="protein sequence ID" value="AKI97214.1"/>
    <property type="molecule type" value="Genomic_DNA"/>
</dbReference>
<dbReference type="InterPro" id="IPR001182">
    <property type="entry name" value="FtsW/RodA"/>
</dbReference>
<accession>A0A0G2ZCD9</accession>
<evidence type="ECO:0000256" key="1">
    <source>
        <dbReference type="ARBA" id="ARBA00004141"/>
    </source>
</evidence>
<evidence type="ECO:0000256" key="6">
    <source>
        <dbReference type="SAM" id="Phobius"/>
    </source>
</evidence>
<dbReference type="GO" id="GO:0032153">
    <property type="term" value="C:cell division site"/>
    <property type="evidence" value="ECO:0007669"/>
    <property type="project" value="TreeGrafter"/>
</dbReference>
<feature type="transmembrane region" description="Helical" evidence="6">
    <location>
        <begin position="124"/>
        <end position="140"/>
    </location>
</feature>
<feature type="transmembrane region" description="Helical" evidence="6">
    <location>
        <begin position="324"/>
        <end position="345"/>
    </location>
</feature>
<dbReference type="PANTHER" id="PTHR30474">
    <property type="entry name" value="CELL CYCLE PROTEIN"/>
    <property type="match status" value="1"/>
</dbReference>
<dbReference type="AlphaFoldDB" id="A0A0G2ZCD9"/>
<feature type="transmembrane region" description="Helical" evidence="6">
    <location>
        <begin position="92"/>
        <end position="115"/>
    </location>
</feature>
<feature type="transmembrane region" description="Helical" evidence="6">
    <location>
        <begin position="41"/>
        <end position="59"/>
    </location>
</feature>
<feature type="transmembrane region" description="Helical" evidence="6">
    <location>
        <begin position="286"/>
        <end position="304"/>
    </location>
</feature>
<dbReference type="PROSITE" id="PS00428">
    <property type="entry name" value="FTSW_RODA_SPOVE"/>
    <property type="match status" value="1"/>
</dbReference>
<proteinExistence type="predicted"/>
<dbReference type="Pfam" id="PF01098">
    <property type="entry name" value="FTSW_RODA_SPOVE"/>
    <property type="match status" value="1"/>
</dbReference>
<feature type="transmembrane region" description="Helical" evidence="6">
    <location>
        <begin position="7"/>
        <end position="29"/>
    </location>
</feature>
<dbReference type="KEGG" id="kpf:IX53_04620"/>
<evidence type="ECO:0000313" key="7">
    <source>
        <dbReference type="EMBL" id="AKI97214.1"/>
    </source>
</evidence>
<dbReference type="GO" id="GO:0005886">
    <property type="term" value="C:plasma membrane"/>
    <property type="evidence" value="ECO:0007669"/>
    <property type="project" value="TreeGrafter"/>
</dbReference>
<dbReference type="GO" id="GO:0051301">
    <property type="term" value="P:cell division"/>
    <property type="evidence" value="ECO:0007669"/>
    <property type="project" value="InterPro"/>
</dbReference>
<dbReference type="Proteomes" id="UP000035159">
    <property type="component" value="Chromosome"/>
</dbReference>
<feature type="transmembrane region" description="Helical" evidence="6">
    <location>
        <begin position="146"/>
        <end position="161"/>
    </location>
</feature>
<protein>
    <submittedName>
        <fullName evidence="7">Cell cycle protein</fullName>
    </submittedName>
</protein>
<sequence>MKKNVEFILPINLILLMLFGMITIFSATYGSKFADLFYRQLFWDILALSVFFVTSRVSFRFWKSVTFWLVLFSLLFLVMVLMLPPVSGSRRWINLGIASFQPSEIAKFVIILFLAKVYSESKKGILTGLFVTGLTAFLIYKEPDLGMTLMIMGIWFFMTFASRKYDKLILLVLIAGLVILPLFMVFGLEEYQMNRILSFLNPEKYVSSSAYNTVQAIRAIGSGGLTGEGLLLGIMNRYGYVPADHTDFIFSVVGEEFGLVGTLALLLLYSVLMLRLWKASKKAPDSFSFLLTVGIMTTFLIHIVENIGMNLGLLPVTGIPLPFMSYGGSSVMIFAAQLGMLFRLLSINVELKSKANEL</sequence>
<evidence type="ECO:0000313" key="8">
    <source>
        <dbReference type="Proteomes" id="UP000035159"/>
    </source>
</evidence>
<dbReference type="RefSeq" id="WP_047754348.1">
    <property type="nucleotide sequence ID" value="NZ_CAJUHA010000008.1"/>
</dbReference>
<name>A0A0G2ZCD9_9BACT</name>
<reference evidence="7 8" key="1">
    <citation type="submission" date="2015-04" db="EMBL/GenBank/DDBJ databases">
        <title>Complete Genome Sequence of Kosmotoga pacifica SLHLJ1.</title>
        <authorList>
            <person name="Jiang L.J."/>
            <person name="Shao Z.Z."/>
            <person name="Jebbar M."/>
        </authorList>
    </citation>
    <scope>NUCLEOTIDE SEQUENCE [LARGE SCALE GENOMIC DNA]</scope>
    <source>
        <strain evidence="7 8">SLHLJ1</strain>
    </source>
</reference>
<comment type="subcellular location">
    <subcellularLocation>
        <location evidence="1">Membrane</location>
        <topology evidence="1">Multi-pass membrane protein</topology>
    </subcellularLocation>
</comment>
<feature type="transmembrane region" description="Helical" evidence="6">
    <location>
        <begin position="257"/>
        <end position="274"/>
    </location>
</feature>
<gene>
    <name evidence="7" type="ORF">IX53_04620</name>
</gene>
<dbReference type="GO" id="GO:0015648">
    <property type="term" value="F:lipid-linked peptidoglycan transporter activity"/>
    <property type="evidence" value="ECO:0007669"/>
    <property type="project" value="TreeGrafter"/>
</dbReference>
<dbReference type="InterPro" id="IPR018365">
    <property type="entry name" value="Cell_cycle_FtsW-rel_CS"/>
</dbReference>
<dbReference type="GO" id="GO:0008360">
    <property type="term" value="P:regulation of cell shape"/>
    <property type="evidence" value="ECO:0007669"/>
    <property type="project" value="UniProtKB-KW"/>
</dbReference>
<dbReference type="OrthoDB" id="9812661at2"/>
<dbReference type="STRING" id="1330330.IX53_04620"/>
<keyword evidence="5 6" id="KW-0472">Membrane</keyword>
<keyword evidence="8" id="KW-1185">Reference proteome</keyword>
<evidence type="ECO:0000256" key="4">
    <source>
        <dbReference type="ARBA" id="ARBA00022989"/>
    </source>
</evidence>
<evidence type="ECO:0000256" key="5">
    <source>
        <dbReference type="ARBA" id="ARBA00023136"/>
    </source>
</evidence>
<evidence type="ECO:0000256" key="2">
    <source>
        <dbReference type="ARBA" id="ARBA00022692"/>
    </source>
</evidence>
<organism evidence="7 8">
    <name type="scientific">Kosmotoga pacifica</name>
    <dbReference type="NCBI Taxonomy" id="1330330"/>
    <lineage>
        <taxon>Bacteria</taxon>
        <taxon>Thermotogati</taxon>
        <taxon>Thermotogota</taxon>
        <taxon>Thermotogae</taxon>
        <taxon>Kosmotogales</taxon>
        <taxon>Kosmotogaceae</taxon>
        <taxon>Kosmotoga</taxon>
    </lineage>
</organism>
<keyword evidence="2 6" id="KW-0812">Transmembrane</keyword>
<feature type="transmembrane region" description="Helical" evidence="6">
    <location>
        <begin position="66"/>
        <end position="86"/>
    </location>
</feature>
<dbReference type="PATRIC" id="fig|1330330.3.peg.929"/>
<keyword evidence="4 6" id="KW-1133">Transmembrane helix</keyword>
<evidence type="ECO:0000256" key="3">
    <source>
        <dbReference type="ARBA" id="ARBA00022960"/>
    </source>
</evidence>